<dbReference type="InterPro" id="IPR002481">
    <property type="entry name" value="FUR"/>
</dbReference>
<keyword evidence="2" id="KW-0678">Repressor</keyword>
<evidence type="ECO:0000256" key="7">
    <source>
        <dbReference type="PIRSR" id="PIRSR602481-1"/>
    </source>
</evidence>
<feature type="binding site" evidence="7">
    <location>
        <position position="132"/>
    </location>
    <ligand>
        <name>Zn(2+)</name>
        <dbReference type="ChEBI" id="CHEBI:29105"/>
    </ligand>
</feature>
<feature type="binding site" evidence="7">
    <location>
        <position position="95"/>
    </location>
    <ligand>
        <name>Zn(2+)</name>
        <dbReference type="ChEBI" id="CHEBI:29105"/>
    </ligand>
</feature>
<keyword evidence="7" id="KW-0479">Metal-binding</keyword>
<keyword evidence="4" id="KW-0805">Transcription regulation</keyword>
<dbReference type="GO" id="GO:0000976">
    <property type="term" value="F:transcription cis-regulatory region binding"/>
    <property type="evidence" value="ECO:0007669"/>
    <property type="project" value="TreeGrafter"/>
</dbReference>
<dbReference type="Gene3D" id="1.10.10.10">
    <property type="entry name" value="Winged helix-like DNA-binding domain superfamily/Winged helix DNA-binding domain"/>
    <property type="match status" value="1"/>
</dbReference>
<keyword evidence="3 7" id="KW-0862">Zinc</keyword>
<dbReference type="STRING" id="1197717.BED41_10815"/>
<keyword evidence="9" id="KW-1185">Reference proteome</keyword>
<comment type="similarity">
    <text evidence="1">Belongs to the Fur family.</text>
</comment>
<evidence type="ECO:0000313" key="8">
    <source>
        <dbReference type="EMBL" id="ANZ45518.1"/>
    </source>
</evidence>
<dbReference type="CDD" id="cd07153">
    <property type="entry name" value="Fur_like"/>
    <property type="match status" value="1"/>
</dbReference>
<dbReference type="SUPFAM" id="SSF46785">
    <property type="entry name" value="Winged helix' DNA-binding domain"/>
    <property type="match status" value="1"/>
</dbReference>
<evidence type="ECO:0000256" key="3">
    <source>
        <dbReference type="ARBA" id="ARBA00022833"/>
    </source>
</evidence>
<comment type="cofactor">
    <cofactor evidence="7">
        <name>Zn(2+)</name>
        <dbReference type="ChEBI" id="CHEBI:29105"/>
    </cofactor>
    <text evidence="7">Binds 1 zinc ion per subunit.</text>
</comment>
<protein>
    <recommendedName>
        <fullName evidence="10">Fur family transcriptional regulator</fullName>
    </recommendedName>
</protein>
<keyword evidence="5" id="KW-0238">DNA-binding</keyword>
<evidence type="ECO:0000256" key="5">
    <source>
        <dbReference type="ARBA" id="ARBA00023125"/>
    </source>
</evidence>
<gene>
    <name evidence="8" type="ORF">BED41_10815</name>
</gene>
<organism evidence="8 9">
    <name type="scientific">Cloacibacillus porcorum</name>
    <dbReference type="NCBI Taxonomy" id="1197717"/>
    <lineage>
        <taxon>Bacteria</taxon>
        <taxon>Thermotogati</taxon>
        <taxon>Synergistota</taxon>
        <taxon>Synergistia</taxon>
        <taxon>Synergistales</taxon>
        <taxon>Synergistaceae</taxon>
        <taxon>Cloacibacillus</taxon>
    </lineage>
</organism>
<dbReference type="GeneID" id="83058338"/>
<dbReference type="KEGG" id="cpor:BED41_10815"/>
<evidence type="ECO:0000256" key="4">
    <source>
        <dbReference type="ARBA" id="ARBA00023015"/>
    </source>
</evidence>
<evidence type="ECO:0000313" key="9">
    <source>
        <dbReference type="Proteomes" id="UP000093044"/>
    </source>
</evidence>
<dbReference type="InterPro" id="IPR043135">
    <property type="entry name" value="Fur_C"/>
</dbReference>
<dbReference type="Gene3D" id="3.30.1490.190">
    <property type="match status" value="1"/>
</dbReference>
<evidence type="ECO:0008006" key="10">
    <source>
        <dbReference type="Google" id="ProtNLM"/>
    </source>
</evidence>
<evidence type="ECO:0000256" key="1">
    <source>
        <dbReference type="ARBA" id="ARBA00007957"/>
    </source>
</evidence>
<dbReference type="PANTHER" id="PTHR33202">
    <property type="entry name" value="ZINC UPTAKE REGULATION PROTEIN"/>
    <property type="match status" value="1"/>
</dbReference>
<evidence type="ECO:0000256" key="6">
    <source>
        <dbReference type="ARBA" id="ARBA00023163"/>
    </source>
</evidence>
<feature type="binding site" evidence="7">
    <location>
        <position position="135"/>
    </location>
    <ligand>
        <name>Zn(2+)</name>
        <dbReference type="ChEBI" id="CHEBI:29105"/>
    </ligand>
</feature>
<proteinExistence type="inferred from homology"/>
<dbReference type="PANTHER" id="PTHR33202:SF8">
    <property type="entry name" value="PEROXIDE-RESPONSIVE REPRESSOR PERR"/>
    <property type="match status" value="1"/>
</dbReference>
<dbReference type="GO" id="GO:0008270">
    <property type="term" value="F:zinc ion binding"/>
    <property type="evidence" value="ECO:0007669"/>
    <property type="project" value="TreeGrafter"/>
</dbReference>
<accession>A0A1B2I6B1</accession>
<name>A0A1B2I6B1_9BACT</name>
<dbReference type="GO" id="GO:1900376">
    <property type="term" value="P:regulation of secondary metabolite biosynthetic process"/>
    <property type="evidence" value="ECO:0007669"/>
    <property type="project" value="TreeGrafter"/>
</dbReference>
<feature type="binding site" evidence="7">
    <location>
        <position position="98"/>
    </location>
    <ligand>
        <name>Zn(2+)</name>
        <dbReference type="ChEBI" id="CHEBI:29105"/>
    </ligand>
</feature>
<dbReference type="InterPro" id="IPR036388">
    <property type="entry name" value="WH-like_DNA-bd_sf"/>
</dbReference>
<dbReference type="InterPro" id="IPR036390">
    <property type="entry name" value="WH_DNA-bd_sf"/>
</dbReference>
<dbReference type="GO" id="GO:0045892">
    <property type="term" value="P:negative regulation of DNA-templated transcription"/>
    <property type="evidence" value="ECO:0007669"/>
    <property type="project" value="TreeGrafter"/>
</dbReference>
<dbReference type="EMBL" id="CP016757">
    <property type="protein sequence ID" value="ANZ45518.1"/>
    <property type="molecule type" value="Genomic_DNA"/>
</dbReference>
<dbReference type="GO" id="GO:0003700">
    <property type="term" value="F:DNA-binding transcription factor activity"/>
    <property type="evidence" value="ECO:0007669"/>
    <property type="project" value="InterPro"/>
</dbReference>
<reference evidence="8" key="1">
    <citation type="submission" date="2016-08" db="EMBL/GenBank/DDBJ databases">
        <title>Complete genome of Cloacibacillus porcorum.</title>
        <authorList>
            <person name="Looft T."/>
            <person name="Bayles D.O."/>
            <person name="Alt D.P."/>
        </authorList>
    </citation>
    <scope>NUCLEOTIDE SEQUENCE [LARGE SCALE GENOMIC DNA]</scope>
    <source>
        <strain evidence="8">CL-84</strain>
    </source>
</reference>
<dbReference type="AlphaFoldDB" id="A0A1B2I6B1"/>
<dbReference type="Pfam" id="PF01475">
    <property type="entry name" value="FUR"/>
    <property type="match status" value="1"/>
</dbReference>
<dbReference type="Proteomes" id="UP000093044">
    <property type="component" value="Chromosome"/>
</dbReference>
<sequence length="146" mass="16753">MDQQKIEEFQAICRRNGWKCTSQRLAVYEFVHENYTHPGVDDVWRNVRQNLPAVTRESVYRILNEFAERGIIQRLDHIDSARYDCQTGPQGHFICEICGGITDFAFPEGAFPSADMAGGEVRHVELRLSGICGKCRQAMEMEEKAR</sequence>
<evidence type="ECO:0000256" key="2">
    <source>
        <dbReference type="ARBA" id="ARBA00022491"/>
    </source>
</evidence>
<keyword evidence="6" id="KW-0804">Transcription</keyword>
<dbReference type="RefSeq" id="WP_066745945.1">
    <property type="nucleotide sequence ID" value="NZ_CP016757.1"/>
</dbReference>